<keyword evidence="3" id="KW-1185">Reference proteome</keyword>
<evidence type="ECO:0000313" key="2">
    <source>
        <dbReference type="EMBL" id="MES1919872.1"/>
    </source>
</evidence>
<feature type="transmembrane region" description="Helical" evidence="1">
    <location>
        <begin position="143"/>
        <end position="163"/>
    </location>
</feature>
<accession>A0ABV2AJR0</accession>
<gene>
    <name evidence="2" type="ORF">MHBO_001624</name>
</gene>
<evidence type="ECO:0000313" key="3">
    <source>
        <dbReference type="Proteomes" id="UP001439008"/>
    </source>
</evidence>
<keyword evidence="1" id="KW-0472">Membrane</keyword>
<name>A0ABV2AJR0_9EUKA</name>
<dbReference type="EMBL" id="JBDODL010000429">
    <property type="protein sequence ID" value="MES1919872.1"/>
    <property type="molecule type" value="Genomic_DNA"/>
</dbReference>
<keyword evidence="1" id="KW-1133">Transmembrane helix</keyword>
<reference evidence="2 3" key="1">
    <citation type="journal article" date="2024" name="BMC Biol.">
        <title>Comparative genomics of Ascetosporea gives new insight into the evolutionary basis for animal parasitism in Rhizaria.</title>
        <authorList>
            <person name="Hiltunen Thoren M."/>
            <person name="Onut-Brannstrom I."/>
            <person name="Alfjorden A."/>
            <person name="Peckova H."/>
            <person name="Swords F."/>
            <person name="Hooper C."/>
            <person name="Holzer A.S."/>
            <person name="Bass D."/>
            <person name="Burki F."/>
        </authorList>
    </citation>
    <scope>NUCLEOTIDE SEQUENCE [LARGE SCALE GENOMIC DNA]</scope>
    <source>
        <strain evidence="2">20-A016</strain>
    </source>
</reference>
<protein>
    <submittedName>
        <fullName evidence="2">Uncharacterized protein</fullName>
    </submittedName>
</protein>
<organism evidence="2 3">
    <name type="scientific">Bonamia ostreae</name>
    <dbReference type="NCBI Taxonomy" id="126728"/>
    <lineage>
        <taxon>Eukaryota</taxon>
        <taxon>Sar</taxon>
        <taxon>Rhizaria</taxon>
        <taxon>Endomyxa</taxon>
        <taxon>Ascetosporea</taxon>
        <taxon>Haplosporida</taxon>
        <taxon>Bonamia</taxon>
    </lineage>
</organism>
<dbReference type="Proteomes" id="UP001439008">
    <property type="component" value="Unassembled WGS sequence"/>
</dbReference>
<evidence type="ECO:0000256" key="1">
    <source>
        <dbReference type="SAM" id="Phobius"/>
    </source>
</evidence>
<comment type="caution">
    <text evidence="2">The sequence shown here is derived from an EMBL/GenBank/DDBJ whole genome shotgun (WGS) entry which is preliminary data.</text>
</comment>
<sequence>MLHMQIFSVLNKKVCDYLQNDYMPFSEVTTTTEKSCLYKSKEYDYAYRYNDPILDVCLYELPANTEFLAPLPIKHNDFVISTGPVLVKCLEGAHVEGSKSTSYMMECVRNVATKKNCIFEEANTQPKDLLEEFLGKYRVSVQIVFLLPFSALIMAISSVMICLQFKS</sequence>
<keyword evidence="1" id="KW-0812">Transmembrane</keyword>
<proteinExistence type="predicted"/>